<name>A0ABY5UDB7_9HYPH</name>
<dbReference type="RefSeq" id="WP_162929745.1">
    <property type="nucleotide sequence ID" value="NZ_CP099967.1"/>
</dbReference>
<sequence>MPGTGRIPVLRRNFRHGLTDLRLLRQGRRKGAPVRFSRIETPRFTLVLEVL</sequence>
<accession>A0ABY5UDB7</accession>
<evidence type="ECO:0000313" key="1">
    <source>
        <dbReference type="EMBL" id="UWL59775.1"/>
    </source>
</evidence>
<organism evidence="1 2">
    <name type="scientific">Brucella pseudintermedia</name>
    <dbReference type="NCBI Taxonomy" id="370111"/>
    <lineage>
        <taxon>Bacteria</taxon>
        <taxon>Pseudomonadati</taxon>
        <taxon>Pseudomonadota</taxon>
        <taxon>Alphaproteobacteria</taxon>
        <taxon>Hyphomicrobiales</taxon>
        <taxon>Brucellaceae</taxon>
        <taxon>Brucella/Ochrobactrum group</taxon>
        <taxon>Brucella</taxon>
    </lineage>
</organism>
<proteinExistence type="predicted"/>
<dbReference type="EMBL" id="CP099967">
    <property type="protein sequence ID" value="UWL59775.1"/>
    <property type="molecule type" value="Genomic_DNA"/>
</dbReference>
<evidence type="ECO:0000313" key="2">
    <source>
        <dbReference type="Proteomes" id="UP001058739"/>
    </source>
</evidence>
<dbReference type="Proteomes" id="UP001058739">
    <property type="component" value="Chromosome 01"/>
</dbReference>
<reference evidence="1" key="1">
    <citation type="submission" date="2022-06" db="EMBL/GenBank/DDBJ databases">
        <title>Complete Genome Sequence of Deoxynivalenol-bioadsorption Ochrobactrum pseudintermedium ASAG-D25.</title>
        <authorList>
            <person name="Wang N."/>
        </authorList>
    </citation>
    <scope>NUCLEOTIDE SEQUENCE</scope>
    <source>
        <strain evidence="1">ASAG-D25</strain>
    </source>
</reference>
<keyword evidence="2" id="KW-1185">Reference proteome</keyword>
<gene>
    <name evidence="1" type="ORF">NIK97_09645</name>
</gene>
<protein>
    <submittedName>
        <fullName evidence="1">Uncharacterized protein</fullName>
    </submittedName>
</protein>